<comment type="caution">
    <text evidence="1">The sequence shown here is derived from an EMBL/GenBank/DDBJ whole genome shotgun (WGS) entry which is preliminary data.</text>
</comment>
<sequence>MPSRSLLRSTGVFRYSPELGPGAGHTRRDGGSTWWWLIIDCDPELGRYLRHQFLLGHRRTRALQSPLWGPHISVIRGEVPPNVAAWRRLDGATVEFDYDPMVRETEGFVWCPVSCAQALSVREELGLPREPTPALHLTIGNARQVVGGAG</sequence>
<name>A0A108UC03_9GAMM</name>
<evidence type="ECO:0008006" key="3">
    <source>
        <dbReference type="Google" id="ProtNLM"/>
    </source>
</evidence>
<dbReference type="EMBL" id="JAJA02000001">
    <property type="protein sequence ID" value="KWS06327.1"/>
    <property type="molecule type" value="Genomic_DNA"/>
</dbReference>
<protein>
    <recommendedName>
        <fullName evidence="3">2'-5' RNA ligase family protein</fullName>
    </recommendedName>
</protein>
<dbReference type="RefSeq" id="WP_036101566.1">
    <property type="nucleotide sequence ID" value="NZ_JAJA02000001.1"/>
</dbReference>
<proteinExistence type="predicted"/>
<accession>A0A108UC03</accession>
<dbReference type="Proteomes" id="UP000023435">
    <property type="component" value="Unassembled WGS sequence"/>
</dbReference>
<evidence type="ECO:0000313" key="2">
    <source>
        <dbReference type="Proteomes" id="UP000023435"/>
    </source>
</evidence>
<keyword evidence="2" id="KW-1185">Reference proteome</keyword>
<organism evidence="1 2">
    <name type="scientific">Lysobacter capsici AZ78</name>
    <dbReference type="NCBI Taxonomy" id="1444315"/>
    <lineage>
        <taxon>Bacteria</taxon>
        <taxon>Pseudomonadati</taxon>
        <taxon>Pseudomonadota</taxon>
        <taxon>Gammaproteobacteria</taxon>
        <taxon>Lysobacterales</taxon>
        <taxon>Lysobacteraceae</taxon>
        <taxon>Lysobacter</taxon>
    </lineage>
</organism>
<dbReference type="OrthoDB" id="191694at2"/>
<dbReference type="AlphaFoldDB" id="A0A108UC03"/>
<gene>
    <name evidence="1" type="ORF">AZ78_3882</name>
</gene>
<evidence type="ECO:0000313" key="1">
    <source>
        <dbReference type="EMBL" id="KWS06327.1"/>
    </source>
</evidence>
<reference evidence="1 2" key="1">
    <citation type="journal article" date="2014" name="Genome Announc.">
        <title>Draft Genome Sequence of Lysobacter capsici AZ78, a Bacterium Antagonistic to Plant-Pathogenic Oomycetes.</title>
        <authorList>
            <person name="Puopolo G."/>
            <person name="Sonego P."/>
            <person name="Engelen K."/>
            <person name="Pertot I."/>
        </authorList>
    </citation>
    <scope>NUCLEOTIDE SEQUENCE [LARGE SCALE GENOMIC DNA]</scope>
    <source>
        <strain evidence="1 2">AZ78</strain>
    </source>
</reference>